<keyword evidence="1" id="KW-0749">Sporulation</keyword>
<organism evidence="4 5">
    <name type="scientific">Salinibacillus kushneri</name>
    <dbReference type="NCBI Taxonomy" id="237682"/>
    <lineage>
        <taxon>Bacteria</taxon>
        <taxon>Bacillati</taxon>
        <taxon>Bacillota</taxon>
        <taxon>Bacilli</taxon>
        <taxon>Bacillales</taxon>
        <taxon>Bacillaceae</taxon>
        <taxon>Salinibacillus</taxon>
    </lineage>
</organism>
<sequence>MEHHETLAWHESLELHEIVAFKSIGIMKMKMALPNVTDRTLKGLYQRGIQENQEDLRELIEFYRHVPIPDDRNEEERVQDTLFEGDLLAFTKAAVRNYSIAITETATPALKEVFTKQLNSAIKLHDMVYRYMYKQGHYPSYNLNKLFSNDLKLAQRALSK</sequence>
<reference evidence="5" key="1">
    <citation type="submission" date="2016-10" db="EMBL/GenBank/DDBJ databases">
        <authorList>
            <person name="Varghese N."/>
            <person name="Submissions S."/>
        </authorList>
    </citation>
    <scope>NUCLEOTIDE SEQUENCE [LARGE SCALE GENOMIC DNA]</scope>
    <source>
        <strain evidence="5">CGMCC 1.3566</strain>
    </source>
</reference>
<dbReference type="EMBL" id="FOHJ01000002">
    <property type="protein sequence ID" value="SET04060.1"/>
    <property type="molecule type" value="Genomic_DNA"/>
</dbReference>
<dbReference type="RefSeq" id="WP_093132340.1">
    <property type="nucleotide sequence ID" value="NZ_FOHJ01000002.1"/>
</dbReference>
<dbReference type="Proteomes" id="UP000199095">
    <property type="component" value="Unassembled WGS sequence"/>
</dbReference>
<accession>A0A1I0BC33</accession>
<dbReference type="GO" id="GO:0030435">
    <property type="term" value="P:sporulation resulting in formation of a cellular spore"/>
    <property type="evidence" value="ECO:0007669"/>
    <property type="project" value="UniProtKB-KW"/>
</dbReference>
<keyword evidence="5" id="KW-1185">Reference proteome</keyword>
<gene>
    <name evidence="4" type="ORF">SAMN05421676_102407</name>
</gene>
<keyword evidence="4" id="KW-0167">Capsid protein</keyword>
<dbReference type="Gene3D" id="1.20.1260.10">
    <property type="match status" value="1"/>
</dbReference>
<keyword evidence="4" id="KW-0946">Virion</keyword>
<dbReference type="Pfam" id="PF07875">
    <property type="entry name" value="Coat_F"/>
    <property type="match status" value="1"/>
</dbReference>
<comment type="subcellular location">
    <subcellularLocation>
        <location evidence="2">Spore coat</location>
    </subcellularLocation>
</comment>
<evidence type="ECO:0000256" key="2">
    <source>
        <dbReference type="ARBA" id="ARBA00024325"/>
    </source>
</evidence>
<proteinExistence type="inferred from homology"/>
<dbReference type="InterPro" id="IPR012851">
    <property type="entry name" value="Spore_coat_CotF-like"/>
</dbReference>
<dbReference type="PANTHER" id="PTHR39183">
    <property type="entry name" value="SPORE COAT PROTEIN F-LIKE PROTEIN YHCQ"/>
    <property type="match status" value="1"/>
</dbReference>
<dbReference type="STRING" id="237682.SAMN05421676_102407"/>
<dbReference type="PANTHER" id="PTHR39183:SF1">
    <property type="entry name" value="SPORE COAT PROTEIN F-LIKE PROTEIN YHCQ"/>
    <property type="match status" value="1"/>
</dbReference>
<comment type="similarity">
    <text evidence="3">Belongs to the CotF family.</text>
</comment>
<evidence type="ECO:0000256" key="1">
    <source>
        <dbReference type="ARBA" id="ARBA00022969"/>
    </source>
</evidence>
<name>A0A1I0BC33_9BACI</name>
<protein>
    <submittedName>
        <fullName evidence="4">Spore coat protein F</fullName>
    </submittedName>
</protein>
<evidence type="ECO:0000313" key="4">
    <source>
        <dbReference type="EMBL" id="SET04060.1"/>
    </source>
</evidence>
<dbReference type="AlphaFoldDB" id="A0A1I0BC33"/>
<dbReference type="InterPro" id="IPR012347">
    <property type="entry name" value="Ferritin-like"/>
</dbReference>
<evidence type="ECO:0000313" key="5">
    <source>
        <dbReference type="Proteomes" id="UP000199095"/>
    </source>
</evidence>
<dbReference type="OrthoDB" id="2703958at2"/>
<evidence type="ECO:0000256" key="3">
    <source>
        <dbReference type="ARBA" id="ARBA00024344"/>
    </source>
</evidence>